<protein>
    <submittedName>
        <fullName evidence="2">DUF3108 domain-containing protein</fullName>
    </submittedName>
</protein>
<dbReference type="Pfam" id="PF11306">
    <property type="entry name" value="DUF3108"/>
    <property type="match status" value="1"/>
</dbReference>
<dbReference type="RefSeq" id="WP_075179929.1">
    <property type="nucleotide sequence ID" value="NZ_CAXPFL010000023.1"/>
</dbReference>
<organism evidence="2 4">
    <name type="scientific">Neptunomonas phycophila</name>
    <dbReference type="NCBI Taxonomy" id="1572645"/>
    <lineage>
        <taxon>Bacteria</taxon>
        <taxon>Pseudomonadati</taxon>
        <taxon>Pseudomonadota</taxon>
        <taxon>Gammaproteobacteria</taxon>
        <taxon>Oceanospirillales</taxon>
        <taxon>Oceanospirillaceae</taxon>
        <taxon>Neptunomonas</taxon>
    </lineage>
</organism>
<dbReference type="AlphaFoldDB" id="A0AAW7XL35"/>
<evidence type="ECO:0000256" key="1">
    <source>
        <dbReference type="SAM" id="SignalP"/>
    </source>
</evidence>
<reference evidence="2" key="1">
    <citation type="submission" date="2023-07" db="EMBL/GenBank/DDBJ databases">
        <title>Genome content predicts the carbon catabolic preferences of heterotrophic bacteria.</title>
        <authorList>
            <person name="Gralka M."/>
        </authorList>
    </citation>
    <scope>NUCLEOTIDE SEQUENCE</scope>
    <source>
        <strain evidence="3">5G01</strain>
        <strain evidence="2">I2M16</strain>
    </source>
</reference>
<proteinExistence type="predicted"/>
<keyword evidence="1" id="KW-0732">Signal</keyword>
<evidence type="ECO:0000313" key="2">
    <source>
        <dbReference type="EMBL" id="MDO6454068.1"/>
    </source>
</evidence>
<evidence type="ECO:0000313" key="4">
    <source>
        <dbReference type="Proteomes" id="UP001169862"/>
    </source>
</evidence>
<dbReference type="Proteomes" id="UP001177341">
    <property type="component" value="Unassembled WGS sequence"/>
</dbReference>
<keyword evidence="5" id="KW-1185">Reference proteome</keyword>
<feature type="chain" id="PRO_5043790454" evidence="1">
    <location>
        <begin position="22"/>
        <end position="232"/>
    </location>
</feature>
<dbReference type="GeneID" id="89456120"/>
<dbReference type="Gene3D" id="2.40.360.20">
    <property type="match status" value="1"/>
</dbReference>
<sequence length="232" mass="26197">MRQLISGVVLSGILLCPTAQADVTAYKATYASEFDIGIAMSGELTRSLRQTSNGQWLFSTNAEAMIASIKENTSVTFSNDHVVPHTYLYKRKVLGKTREAKLTFDWNNNQVTNDVEKKPWTMQVPDGTQDKLSYQLQMRLDLMSGKKGPFSYQIADGGRLKTYDFNIIGSEKITSPMGEYDAIKVEMDRGTDAKRETYIWYAPALDYMIIKLKQTEPDGKTYALQLKSLETE</sequence>
<evidence type="ECO:0000313" key="3">
    <source>
        <dbReference type="EMBL" id="MDP2523720.1"/>
    </source>
</evidence>
<evidence type="ECO:0000313" key="5">
    <source>
        <dbReference type="Proteomes" id="UP001177341"/>
    </source>
</evidence>
<accession>A0AAW7XL35</accession>
<feature type="signal peptide" evidence="1">
    <location>
        <begin position="1"/>
        <end position="21"/>
    </location>
</feature>
<dbReference type="Proteomes" id="UP001169862">
    <property type="component" value="Unassembled WGS sequence"/>
</dbReference>
<comment type="caution">
    <text evidence="2">The sequence shown here is derived from an EMBL/GenBank/DDBJ whole genome shotgun (WGS) entry which is preliminary data.</text>
</comment>
<dbReference type="InterPro" id="IPR021457">
    <property type="entry name" value="DUF3108"/>
</dbReference>
<dbReference type="EMBL" id="JAUOPG010000006">
    <property type="protein sequence ID" value="MDO6454068.1"/>
    <property type="molecule type" value="Genomic_DNA"/>
</dbReference>
<gene>
    <name evidence="2" type="ORF">Q4490_10885</name>
    <name evidence="3" type="ORF">Q8W30_14175</name>
</gene>
<dbReference type="EMBL" id="JAUYVO010000010">
    <property type="protein sequence ID" value="MDP2523720.1"/>
    <property type="molecule type" value="Genomic_DNA"/>
</dbReference>
<name>A0AAW7XL35_9GAMM</name>